<organism evidence="1 2">
    <name type="scientific">Mycobacterium phage Burton</name>
    <dbReference type="NCBI Taxonomy" id="2836019"/>
    <lineage>
        <taxon>Viruses</taxon>
        <taxon>Duplodnaviria</taxon>
        <taxon>Heunggongvirae</taxon>
        <taxon>Uroviricota</taxon>
        <taxon>Caudoviricetes</taxon>
        <taxon>Fromanvirus</taxon>
        <taxon>Fromanvirus museum</taxon>
    </lineage>
</organism>
<proteinExistence type="predicted"/>
<dbReference type="Pfam" id="PF25681">
    <property type="entry name" value="Phage_TTP_17"/>
    <property type="match status" value="1"/>
</dbReference>
<evidence type="ECO:0000313" key="1">
    <source>
        <dbReference type="EMBL" id="QWY81037.1"/>
    </source>
</evidence>
<name>A0A8F3IM27_9CAUD</name>
<sequence length="283" mass="29986">MALKDDAVLIAARGYVYTAAVGTAAPTPAQLKLIDLEHPEAWDRAGWELVGHTSEDDLPEFGFDGGDSEVRGSWQKKKLREVETEEIADYVVINLTQFDESALELYFGPNQSATPGIFGVKSGSVVNERALLIVIVDNDVRLGFHARKASLKREDAISLATDEFGALPVRATFLDYQSYNLYEWIEEDWFNAADAPVVYLLDLGGATGGDYTLLVGGKATASIAYNANASAIKSAIGAVDDGVAESAWTVTADGADFEISGPLAVALGVDSTTGGSGVTVDVA</sequence>
<reference evidence="1" key="1">
    <citation type="submission" date="2021-03" db="EMBL/GenBank/DDBJ databases">
        <authorList>
            <person name="Ayuk M.A."/>
            <person name="Robinson C.J."/>
            <person name="Anderson W.A."/>
            <person name="Gugssa A."/>
            <person name="Somiranjan G."/>
            <person name="Allen-Mcfarlane R.F."/>
            <person name="Moore M."/>
            <person name="Davis A."/>
            <person name="Oduguwa K."/>
            <person name="Anike A.C."/>
            <person name="Hodgson K."/>
            <person name="Anozie O.M."/>
            <person name="Anyia G."/>
            <person name="Belai M.H."/>
            <person name="Britford J.S."/>
            <person name="Brown T.M."/>
            <person name="Bushrod L.M."/>
            <person name="Cason K.M."/>
            <person name="Clark A.S."/>
            <person name="Clay C.B."/>
            <person name="Dykes K.M."/>
            <person name="Gary T.D."/>
            <person name="Graham K.R."/>
            <person name="Green I.M."/>
            <person name="Hill I.C."/>
            <person name="Jarmon D.A."/>
            <person name="Mason C.D."/>
            <person name="Mongo I."/>
            <person name="Sims A.M."/>
            <person name="Tailey I.L."/>
            <person name="Tate L."/>
            <person name="Toingar J.A."/>
            <person name="Townsend M."/>
            <person name="Young J.A."/>
            <person name="Le K.B."/>
            <person name="Garlena R.A."/>
            <person name="Russell D.A."/>
            <person name="Jacobs-Sera D."/>
            <person name="Hatfull G.F."/>
        </authorList>
    </citation>
    <scope>NUCLEOTIDE SEQUENCE</scope>
</reference>
<dbReference type="InterPro" id="IPR058154">
    <property type="entry name" value="Bxb1_TTP-like"/>
</dbReference>
<accession>A0A8F3IM27</accession>
<gene>
    <name evidence="1" type="primary">22</name>
    <name evidence="1" type="ORF">SEA_BURTON_22</name>
</gene>
<protein>
    <submittedName>
        <fullName evidence="1">Major tail protein</fullName>
    </submittedName>
</protein>
<dbReference type="Proteomes" id="UP000693687">
    <property type="component" value="Segment"/>
</dbReference>
<evidence type="ECO:0000313" key="2">
    <source>
        <dbReference type="Proteomes" id="UP000693687"/>
    </source>
</evidence>
<dbReference type="EMBL" id="MW712732">
    <property type="protein sequence ID" value="QWY81037.1"/>
    <property type="molecule type" value="Genomic_DNA"/>
</dbReference>